<dbReference type="OrthoDB" id="9803080at2"/>
<comment type="subunit">
    <text evidence="2">Homodimer.</text>
</comment>
<dbReference type="PIRSF" id="PIRSF004555">
    <property type="entry name" value="UCP004555"/>
    <property type="match status" value="1"/>
</dbReference>
<evidence type="ECO:0000256" key="1">
    <source>
        <dbReference type="ARBA" id="ARBA00023125"/>
    </source>
</evidence>
<dbReference type="PANTHER" id="PTHR33449">
    <property type="entry name" value="NUCLEOID-ASSOCIATED PROTEIN YBAB"/>
    <property type="match status" value="1"/>
</dbReference>
<name>A0A087M229_9HYPH</name>
<reference evidence="3 4" key="1">
    <citation type="submission" date="2014-08" db="EMBL/GenBank/DDBJ databases">
        <authorList>
            <person name="Hassan Y.I."/>
            <person name="Lepp D."/>
            <person name="Zhou T."/>
        </authorList>
    </citation>
    <scope>NUCLEOTIDE SEQUENCE [LARGE SCALE GENOMIC DNA]</scope>
    <source>
        <strain evidence="3 4">IFO13584</strain>
    </source>
</reference>
<comment type="function">
    <text evidence="2">Binds to DNA and alters its conformation. May be involved in regulation of gene expression, nucleoid organization and DNA protection.</text>
</comment>
<organism evidence="3 4">
    <name type="scientific">Devosia riboflavina</name>
    <dbReference type="NCBI Taxonomy" id="46914"/>
    <lineage>
        <taxon>Bacteria</taxon>
        <taxon>Pseudomonadati</taxon>
        <taxon>Pseudomonadota</taxon>
        <taxon>Alphaproteobacteria</taxon>
        <taxon>Hyphomicrobiales</taxon>
        <taxon>Devosiaceae</taxon>
        <taxon>Devosia</taxon>
    </lineage>
</organism>
<dbReference type="GO" id="GO:0005829">
    <property type="term" value="C:cytosol"/>
    <property type="evidence" value="ECO:0007669"/>
    <property type="project" value="TreeGrafter"/>
</dbReference>
<dbReference type="GO" id="GO:0043590">
    <property type="term" value="C:bacterial nucleoid"/>
    <property type="evidence" value="ECO:0007669"/>
    <property type="project" value="UniProtKB-UniRule"/>
</dbReference>
<comment type="similarity">
    <text evidence="2">Belongs to the YbaB/EbfC family.</text>
</comment>
<keyword evidence="1 2" id="KW-0238">DNA-binding</keyword>
<accession>A0A087M229</accession>
<dbReference type="HAMAP" id="MF_00274">
    <property type="entry name" value="DNA_YbaB_EbfC"/>
    <property type="match status" value="1"/>
</dbReference>
<evidence type="ECO:0000313" key="4">
    <source>
        <dbReference type="Proteomes" id="UP000028981"/>
    </source>
</evidence>
<gene>
    <name evidence="3" type="ORF">JP75_11235</name>
</gene>
<protein>
    <recommendedName>
        <fullName evidence="2">Nucleoid-associated protein JP75_11235</fullName>
    </recommendedName>
</protein>
<evidence type="ECO:0000256" key="2">
    <source>
        <dbReference type="HAMAP-Rule" id="MF_00274"/>
    </source>
</evidence>
<dbReference type="GO" id="GO:0003677">
    <property type="term" value="F:DNA binding"/>
    <property type="evidence" value="ECO:0007669"/>
    <property type="project" value="UniProtKB-UniRule"/>
</dbReference>
<dbReference type="Gene3D" id="3.30.1310.10">
    <property type="entry name" value="Nucleoid-associated protein YbaB-like domain"/>
    <property type="match status" value="1"/>
</dbReference>
<sequence length="107" mass="11397">MKDIMGMMKAASEMKGKMEAMQAELAEMVVEGRSGGGLVTVALSGKGDLRGLKIDPSLVNPSEIEVLEDLIVAAFNDAKGKSETEVQRRMSEVTAGLPIPPGMKFPF</sequence>
<proteinExistence type="inferred from homology"/>
<keyword evidence="4" id="KW-1185">Reference proteome</keyword>
<comment type="subcellular location">
    <subcellularLocation>
        <location evidence="2">Cytoplasm</location>
        <location evidence="2">Nucleoid</location>
    </subcellularLocation>
</comment>
<dbReference type="InterPro" id="IPR036894">
    <property type="entry name" value="YbaB-like_sf"/>
</dbReference>
<evidence type="ECO:0000313" key="3">
    <source>
        <dbReference type="EMBL" id="KFL30932.1"/>
    </source>
</evidence>
<dbReference type="EMBL" id="JQGC01000009">
    <property type="protein sequence ID" value="KFL30932.1"/>
    <property type="molecule type" value="Genomic_DNA"/>
</dbReference>
<dbReference type="PANTHER" id="PTHR33449:SF1">
    <property type="entry name" value="NUCLEOID-ASSOCIATED PROTEIN YBAB"/>
    <property type="match status" value="1"/>
</dbReference>
<dbReference type="NCBIfam" id="TIGR00103">
    <property type="entry name" value="DNA_YbaB_EbfC"/>
    <property type="match status" value="1"/>
</dbReference>
<dbReference type="STRING" id="46914.JP75_11235"/>
<dbReference type="Pfam" id="PF02575">
    <property type="entry name" value="YbaB_DNA_bd"/>
    <property type="match status" value="1"/>
</dbReference>
<dbReference type="Proteomes" id="UP000028981">
    <property type="component" value="Unassembled WGS sequence"/>
</dbReference>
<dbReference type="AlphaFoldDB" id="A0A087M229"/>
<dbReference type="RefSeq" id="WP_035082681.1">
    <property type="nucleotide sequence ID" value="NZ_JQGC01000009.1"/>
</dbReference>
<dbReference type="InterPro" id="IPR004401">
    <property type="entry name" value="YbaB/EbfC"/>
</dbReference>
<dbReference type="SUPFAM" id="SSF82607">
    <property type="entry name" value="YbaB-like"/>
    <property type="match status" value="1"/>
</dbReference>
<keyword evidence="2" id="KW-0963">Cytoplasm</keyword>
<comment type="caution">
    <text evidence="3">The sequence shown here is derived from an EMBL/GenBank/DDBJ whole genome shotgun (WGS) entry which is preliminary data.</text>
</comment>